<dbReference type="InterPro" id="IPR001623">
    <property type="entry name" value="DnaJ_domain"/>
</dbReference>
<name>A0AAV9BCY4_ACOGR</name>
<dbReference type="InterPro" id="IPR036869">
    <property type="entry name" value="J_dom_sf"/>
</dbReference>
<protein>
    <recommendedName>
        <fullName evidence="1">J domain-containing protein</fullName>
    </recommendedName>
</protein>
<comment type="caution">
    <text evidence="2">The sequence shown here is derived from an EMBL/GenBank/DDBJ whole genome shotgun (WGS) entry which is preliminary data.</text>
</comment>
<evidence type="ECO:0000313" key="3">
    <source>
        <dbReference type="Proteomes" id="UP001179952"/>
    </source>
</evidence>
<keyword evidence="3" id="KW-1185">Reference proteome</keyword>
<evidence type="ECO:0000313" key="2">
    <source>
        <dbReference type="EMBL" id="KAK1274310.1"/>
    </source>
</evidence>
<gene>
    <name evidence="2" type="ORF">QJS04_geneDACA007839</name>
</gene>
<sequence length="141" mass="15701">MLQRTLTLASPTPVRLPLLLRRRPMTLSAVASISVRRPPATATNLYEVLRVKETASPVEIKKAYRSLAKRFHPDASPSAVTAAEATSEMTDGGDFIEIHRAYSTLSDPTARARYDMSIGRLRFVAAAGGQRTRRWETDQCW</sequence>
<organism evidence="2 3">
    <name type="scientific">Acorus gramineus</name>
    <name type="common">Dwarf sweet flag</name>
    <dbReference type="NCBI Taxonomy" id="55184"/>
    <lineage>
        <taxon>Eukaryota</taxon>
        <taxon>Viridiplantae</taxon>
        <taxon>Streptophyta</taxon>
        <taxon>Embryophyta</taxon>
        <taxon>Tracheophyta</taxon>
        <taxon>Spermatophyta</taxon>
        <taxon>Magnoliopsida</taxon>
        <taxon>Liliopsida</taxon>
        <taxon>Acoraceae</taxon>
        <taxon>Acorus</taxon>
    </lineage>
</organism>
<reference evidence="2" key="1">
    <citation type="journal article" date="2023" name="Nat. Commun.">
        <title>Diploid and tetraploid genomes of Acorus and the evolution of monocots.</title>
        <authorList>
            <person name="Ma L."/>
            <person name="Liu K.W."/>
            <person name="Li Z."/>
            <person name="Hsiao Y.Y."/>
            <person name="Qi Y."/>
            <person name="Fu T."/>
            <person name="Tang G.D."/>
            <person name="Zhang D."/>
            <person name="Sun W.H."/>
            <person name="Liu D.K."/>
            <person name="Li Y."/>
            <person name="Chen G.Z."/>
            <person name="Liu X.D."/>
            <person name="Liao X.Y."/>
            <person name="Jiang Y.T."/>
            <person name="Yu X."/>
            <person name="Hao Y."/>
            <person name="Huang J."/>
            <person name="Zhao X.W."/>
            <person name="Ke S."/>
            <person name="Chen Y.Y."/>
            <person name="Wu W.L."/>
            <person name="Hsu J.L."/>
            <person name="Lin Y.F."/>
            <person name="Huang M.D."/>
            <person name="Li C.Y."/>
            <person name="Huang L."/>
            <person name="Wang Z.W."/>
            <person name="Zhao X."/>
            <person name="Zhong W.Y."/>
            <person name="Peng D.H."/>
            <person name="Ahmad S."/>
            <person name="Lan S."/>
            <person name="Zhang J.S."/>
            <person name="Tsai W.C."/>
            <person name="Van de Peer Y."/>
            <person name="Liu Z.J."/>
        </authorList>
    </citation>
    <scope>NUCLEOTIDE SEQUENCE</scope>
    <source>
        <strain evidence="2">SCP</strain>
    </source>
</reference>
<dbReference type="PROSITE" id="PS50076">
    <property type="entry name" value="DNAJ_2"/>
    <property type="match status" value="1"/>
</dbReference>
<dbReference type="Pfam" id="PF00226">
    <property type="entry name" value="DnaJ"/>
    <property type="match status" value="1"/>
</dbReference>
<dbReference type="AlphaFoldDB" id="A0AAV9BCY4"/>
<dbReference type="GO" id="GO:0005783">
    <property type="term" value="C:endoplasmic reticulum"/>
    <property type="evidence" value="ECO:0007669"/>
    <property type="project" value="UniProtKB-ARBA"/>
</dbReference>
<dbReference type="SMART" id="SM00271">
    <property type="entry name" value="DnaJ"/>
    <property type="match status" value="1"/>
</dbReference>
<dbReference type="EMBL" id="JAUJYN010000004">
    <property type="protein sequence ID" value="KAK1274310.1"/>
    <property type="molecule type" value="Genomic_DNA"/>
</dbReference>
<dbReference type="PRINTS" id="PR00625">
    <property type="entry name" value="JDOMAIN"/>
</dbReference>
<accession>A0AAV9BCY4</accession>
<dbReference type="PROSITE" id="PS00636">
    <property type="entry name" value="DNAJ_1"/>
    <property type="match status" value="1"/>
</dbReference>
<dbReference type="Gene3D" id="1.10.287.110">
    <property type="entry name" value="DnaJ domain"/>
    <property type="match status" value="1"/>
</dbReference>
<evidence type="ECO:0000259" key="1">
    <source>
        <dbReference type="PROSITE" id="PS50076"/>
    </source>
</evidence>
<dbReference type="PANTHER" id="PTHR45432:SF2">
    <property type="entry name" value="CHAPERONE PROTEIN DNAJ 11, CHLOROPLASTIC"/>
    <property type="match status" value="1"/>
</dbReference>
<dbReference type="SUPFAM" id="SSF46565">
    <property type="entry name" value="Chaperone J-domain"/>
    <property type="match status" value="1"/>
</dbReference>
<dbReference type="CDD" id="cd06257">
    <property type="entry name" value="DnaJ"/>
    <property type="match status" value="1"/>
</dbReference>
<reference evidence="2" key="2">
    <citation type="submission" date="2023-06" db="EMBL/GenBank/DDBJ databases">
        <authorList>
            <person name="Ma L."/>
            <person name="Liu K.-W."/>
            <person name="Li Z."/>
            <person name="Hsiao Y.-Y."/>
            <person name="Qi Y."/>
            <person name="Fu T."/>
            <person name="Tang G."/>
            <person name="Zhang D."/>
            <person name="Sun W.-H."/>
            <person name="Liu D.-K."/>
            <person name="Li Y."/>
            <person name="Chen G.-Z."/>
            <person name="Liu X.-D."/>
            <person name="Liao X.-Y."/>
            <person name="Jiang Y.-T."/>
            <person name="Yu X."/>
            <person name="Hao Y."/>
            <person name="Huang J."/>
            <person name="Zhao X.-W."/>
            <person name="Ke S."/>
            <person name="Chen Y.-Y."/>
            <person name="Wu W.-L."/>
            <person name="Hsu J.-L."/>
            <person name="Lin Y.-F."/>
            <person name="Huang M.-D."/>
            <person name="Li C.-Y."/>
            <person name="Huang L."/>
            <person name="Wang Z.-W."/>
            <person name="Zhao X."/>
            <person name="Zhong W.-Y."/>
            <person name="Peng D.-H."/>
            <person name="Ahmad S."/>
            <person name="Lan S."/>
            <person name="Zhang J.-S."/>
            <person name="Tsai W.-C."/>
            <person name="Van De Peer Y."/>
            <person name="Liu Z.-J."/>
        </authorList>
    </citation>
    <scope>NUCLEOTIDE SEQUENCE</scope>
    <source>
        <strain evidence="2">SCP</strain>
        <tissue evidence="2">Leaves</tissue>
    </source>
</reference>
<proteinExistence type="predicted"/>
<dbReference type="InterPro" id="IPR018253">
    <property type="entry name" value="DnaJ_domain_CS"/>
</dbReference>
<dbReference type="PANTHER" id="PTHR45432">
    <property type="entry name" value="CHAPERONE PROTEIN DNAJ 11, CHLOROPLASTIC-LIKE"/>
    <property type="match status" value="1"/>
</dbReference>
<dbReference type="Proteomes" id="UP001179952">
    <property type="component" value="Unassembled WGS sequence"/>
</dbReference>
<feature type="domain" description="J" evidence="1">
    <location>
        <begin position="44"/>
        <end position="118"/>
    </location>
</feature>